<dbReference type="NCBIfam" id="TIGR04183">
    <property type="entry name" value="Por_Secre_tail"/>
    <property type="match status" value="1"/>
</dbReference>
<gene>
    <name evidence="6" type="ORF">ACFQ2E_04275</name>
</gene>
<dbReference type="EMBL" id="JBHTLJ010000001">
    <property type="protein sequence ID" value="MFD1161621.1"/>
    <property type="molecule type" value="Genomic_DNA"/>
</dbReference>
<feature type="signal peptide" evidence="4">
    <location>
        <begin position="1"/>
        <end position="25"/>
    </location>
</feature>
<keyword evidence="1 4" id="KW-0732">Signal</keyword>
<sequence length="1422" mass="154088">MKTKLLLSLLLVCISLTLGYGQTNAPSIQTGVSFQWSDTQNASTDPATIKSVTVNNNVYLNYGLPTGYQMTQLGPNGHSANNIRLNGGYTETTSASLTWNLSALASFQDLNLNHYFEANGNGRNICDDYTTEQTTTAQRQTLTYGTGIFASSSGVIAVTERNANNCYHLELFGIPAGGGAEQSLGETFVNQTSTRWGFGGTGTSGNMGTPGAVNPPPSGSDYWLSDRVLENNGTVGIALFYLDDIAPNGSIITKAQLTASTNDHADGKLFILTLDDEDEDGYSDVDDLDDDNDGIKDTDESGGIDPSADADTDGIPNYKDPDFCTLNVHGVCSNLDADSDGIPNHLDLDSDNDGITDVRESGGTDLNNDGIADGSIGLTPTTNGIPSSAGTGTTPINTDGDVNGSGNRYLIYDFLDIDSDNDGIPDNVEAQPTIGYVAPSGTYSSTGIDVNYGLGITVEDTDGDGIPDYIDLDSDNDGILDEAENGLPIPTTDQDKDADGLINPFETTNIDDPIWDVNEDIEDPTDLSILPDADGDLNSGGDLDYRDMFSTNPPAIASIDFDGVDDYLSRASFIDGLGTVTIMAWVKSDAGNSTNMVIAGEDTGCKLWLENGNIPKFTVKTAGNSEASVSCTAINFNEWHHITGIYNSTSGAITIYVDGELLSSSNVGSTGAVIETTSDSNGNFEVGRLSSNLSNKLYFKGDIDELRVFNTALTSEQVRKMVYQEIEKNTVTNNVKGVIAKKDIEDTTSEAKVPWANLIAYYPMTDIKMGTTSDYSSNNEKLYLNYITSVQDQTAPIPYQTASNGAWTSQSTWLHGDVWDIENTANNKDWSIVKIGSDVSASHTIKTVGLVVDSGYSLTVQSDNLVQNSWYLELNGTLDLEGDSQLIQTQHSDLVTSAVGKILRRQEGTSSLYRYNYWASPVGAIGATTLSNNNATTSNTNNGAYTLNTLKDEMGINFSFTSSHHEVGKISTYWLYTYINGLTYWDWAVLDTNTPIEPGVGYTQKGTGNAGLEQQYTFDGKPNNGTILVNVTDKGGAGSEPSVSKTEYLLGNPYPSALDIHKFIDDNAGVIDGTLQLWQQWAGNSHQLRDYEGGYAQVNKTGSIRAYQFVGIEGATNGSQDGTLTPSRYLPVGQGFITEIVGNGNVEFNNSQRVFIKETDADGTYNNGSSFFKNGNDKTKNKDASAKNNEQNEFKKIRLELNAVSGPATRRELLLGFSNTTTDGFDYGYEAECTDSNNNDLNLDFEGKNMNIQAYSDITDDKIVALNFKSSDTNTFEIKMTETEGIDDTQDIYLRDNLTGTYFDLTKNKAYSFTSEQGKFNKRFEIVFQSEQKSLSVEENKHSANFVYYQNNTNTLFAKKLSAPVTRLAVINMKGQTVYELQNVSQTTLNNGLKLANLSTGTYVVCLRTEDHQVITKKIIFH</sequence>
<keyword evidence="2" id="KW-1015">Disulfide bond</keyword>
<name>A0ABW3R9E3_9FLAO</name>
<feature type="region of interest" description="Disordered" evidence="3">
    <location>
        <begin position="362"/>
        <end position="402"/>
    </location>
</feature>
<feature type="compositionally biased region" description="Acidic residues" evidence="3">
    <location>
        <begin position="280"/>
        <end position="292"/>
    </location>
</feature>
<evidence type="ECO:0000256" key="1">
    <source>
        <dbReference type="ARBA" id="ARBA00022729"/>
    </source>
</evidence>
<evidence type="ECO:0000256" key="2">
    <source>
        <dbReference type="ARBA" id="ARBA00023157"/>
    </source>
</evidence>
<dbReference type="Gene3D" id="4.10.1080.10">
    <property type="entry name" value="TSP type-3 repeat"/>
    <property type="match status" value="1"/>
</dbReference>
<dbReference type="SUPFAM" id="SSF49899">
    <property type="entry name" value="Concanavalin A-like lectins/glucanases"/>
    <property type="match status" value="1"/>
</dbReference>
<feature type="compositionally biased region" description="Basic and acidic residues" evidence="3">
    <location>
        <begin position="1175"/>
        <end position="1189"/>
    </location>
</feature>
<dbReference type="PANTHER" id="PTHR47635:SF2">
    <property type="entry name" value="LAMG-LIKE JELLYROLL FOLD DOMAIN-CONTAINING PROTEIN"/>
    <property type="match status" value="1"/>
</dbReference>
<comment type="caution">
    <text evidence="6">The sequence shown here is derived from an EMBL/GenBank/DDBJ whole genome shotgun (WGS) entry which is preliminary data.</text>
</comment>
<evidence type="ECO:0000259" key="5">
    <source>
        <dbReference type="SMART" id="SM00560"/>
    </source>
</evidence>
<feature type="region of interest" description="Disordered" evidence="3">
    <location>
        <begin position="1167"/>
        <end position="1189"/>
    </location>
</feature>
<dbReference type="InterPro" id="IPR028974">
    <property type="entry name" value="TSP_type-3_rpt"/>
</dbReference>
<keyword evidence="7" id="KW-1185">Reference proteome</keyword>
<dbReference type="Proteomes" id="UP001597163">
    <property type="component" value="Unassembled WGS sequence"/>
</dbReference>
<accession>A0ABW3R9E3</accession>
<reference evidence="7" key="1">
    <citation type="journal article" date="2019" name="Int. J. Syst. Evol. Microbiol.">
        <title>The Global Catalogue of Microorganisms (GCM) 10K type strain sequencing project: providing services to taxonomists for standard genome sequencing and annotation.</title>
        <authorList>
            <consortium name="The Broad Institute Genomics Platform"/>
            <consortium name="The Broad Institute Genome Sequencing Center for Infectious Disease"/>
            <person name="Wu L."/>
            <person name="Ma J."/>
        </authorList>
    </citation>
    <scope>NUCLEOTIDE SEQUENCE [LARGE SCALE GENOMIC DNA]</scope>
    <source>
        <strain evidence="7">CCUG 63246</strain>
    </source>
</reference>
<feature type="region of interest" description="Disordered" evidence="3">
    <location>
        <begin position="280"/>
        <end position="315"/>
    </location>
</feature>
<feature type="compositionally biased region" description="Polar residues" evidence="3">
    <location>
        <begin position="378"/>
        <end position="397"/>
    </location>
</feature>
<feature type="chain" id="PRO_5045143305" evidence="4">
    <location>
        <begin position="26"/>
        <end position="1422"/>
    </location>
</feature>
<evidence type="ECO:0000313" key="6">
    <source>
        <dbReference type="EMBL" id="MFD1161621.1"/>
    </source>
</evidence>
<feature type="domain" description="LamG-like jellyroll fold" evidence="5">
    <location>
        <begin position="578"/>
        <end position="716"/>
    </location>
</feature>
<protein>
    <submittedName>
        <fullName evidence="6">LamG-like jellyroll fold domain-containing protein</fullName>
    </submittedName>
</protein>
<proteinExistence type="predicted"/>
<dbReference type="InterPro" id="IPR006558">
    <property type="entry name" value="LamG-like"/>
</dbReference>
<dbReference type="SMART" id="SM00560">
    <property type="entry name" value="LamGL"/>
    <property type="match status" value="1"/>
</dbReference>
<dbReference type="PANTHER" id="PTHR47635">
    <property type="entry name" value="CUB DOMAIN-CONTAINING PROTEIN"/>
    <property type="match status" value="1"/>
</dbReference>
<dbReference type="Gene3D" id="2.60.120.200">
    <property type="match status" value="1"/>
</dbReference>
<evidence type="ECO:0000256" key="3">
    <source>
        <dbReference type="SAM" id="MobiDB-lite"/>
    </source>
</evidence>
<evidence type="ECO:0000313" key="7">
    <source>
        <dbReference type="Proteomes" id="UP001597163"/>
    </source>
</evidence>
<organism evidence="6 7">
    <name type="scientific">Hwangdonia seohaensis</name>
    <dbReference type="NCBI Taxonomy" id="1240727"/>
    <lineage>
        <taxon>Bacteria</taxon>
        <taxon>Pseudomonadati</taxon>
        <taxon>Bacteroidota</taxon>
        <taxon>Flavobacteriia</taxon>
        <taxon>Flavobacteriales</taxon>
        <taxon>Flavobacteriaceae</taxon>
        <taxon>Hwangdonia</taxon>
    </lineage>
</organism>
<dbReference type="InterPro" id="IPR026444">
    <property type="entry name" value="Secre_tail"/>
</dbReference>
<evidence type="ECO:0000256" key="4">
    <source>
        <dbReference type="SAM" id="SignalP"/>
    </source>
</evidence>
<dbReference type="Pfam" id="PF13385">
    <property type="entry name" value="Laminin_G_3"/>
    <property type="match status" value="1"/>
</dbReference>
<dbReference type="InterPro" id="IPR013320">
    <property type="entry name" value="ConA-like_dom_sf"/>
</dbReference>
<dbReference type="RefSeq" id="WP_311936903.1">
    <property type="nucleotide sequence ID" value="NZ_JAVSCK010000001.1"/>
</dbReference>